<evidence type="ECO:0000313" key="1">
    <source>
        <dbReference type="EMBL" id="QTA85413.1"/>
    </source>
</evidence>
<reference evidence="1" key="1">
    <citation type="journal article" date="2021" name="Microb. Physiol.">
        <title>Proteogenomic Insights into the Physiology of Marine, Sulfate-Reducing, Filamentous Desulfonema limicola and Desulfonema magnum.</title>
        <authorList>
            <person name="Schnaars V."/>
            <person name="Wohlbrand L."/>
            <person name="Scheve S."/>
            <person name="Hinrichs C."/>
            <person name="Reinhardt R."/>
            <person name="Rabus R."/>
        </authorList>
    </citation>
    <scope>NUCLEOTIDE SEQUENCE</scope>
    <source>
        <strain evidence="1">4be13</strain>
    </source>
</reference>
<organism evidence="1 2">
    <name type="scientific">Desulfonema magnum</name>
    <dbReference type="NCBI Taxonomy" id="45655"/>
    <lineage>
        <taxon>Bacteria</taxon>
        <taxon>Pseudomonadati</taxon>
        <taxon>Thermodesulfobacteriota</taxon>
        <taxon>Desulfobacteria</taxon>
        <taxon>Desulfobacterales</taxon>
        <taxon>Desulfococcaceae</taxon>
        <taxon>Desulfonema</taxon>
    </lineage>
</organism>
<gene>
    <name evidence="1" type="ORF">dnm_014220</name>
</gene>
<dbReference type="Proteomes" id="UP000663722">
    <property type="component" value="Chromosome"/>
</dbReference>
<dbReference type="AlphaFoldDB" id="A0A975BHI1"/>
<dbReference type="KEGG" id="dmm:dnm_014220"/>
<dbReference type="EMBL" id="CP061800">
    <property type="protein sequence ID" value="QTA85413.1"/>
    <property type="molecule type" value="Genomic_DNA"/>
</dbReference>
<sequence>MTNCPAASDQKLDYRVSVDRKKIVTYCFKTTARSAKMKRRRNFCTPFVPETFRSTEYKS</sequence>
<accession>A0A975BHI1</accession>
<name>A0A975BHI1_9BACT</name>
<protein>
    <submittedName>
        <fullName evidence="1">Uncharacterized protein</fullName>
    </submittedName>
</protein>
<evidence type="ECO:0000313" key="2">
    <source>
        <dbReference type="Proteomes" id="UP000663722"/>
    </source>
</evidence>
<keyword evidence="2" id="KW-1185">Reference proteome</keyword>
<proteinExistence type="predicted"/>